<evidence type="ECO:0000256" key="4">
    <source>
        <dbReference type="ARBA" id="ARBA00023136"/>
    </source>
</evidence>
<reference evidence="7" key="1">
    <citation type="journal article" date="2014" name="Genome Announc.">
        <title>Genome sequence of the yeast Cyberlindnera fabianii (Hansenula fabianii).</title>
        <authorList>
            <person name="Freel K.C."/>
            <person name="Sarilar V."/>
            <person name="Neuveglise C."/>
            <person name="Devillers H."/>
            <person name="Friedrich A."/>
            <person name="Schacherer J."/>
        </authorList>
    </citation>
    <scope>NUCLEOTIDE SEQUENCE</scope>
    <source>
        <strain evidence="7">YJS4271</strain>
    </source>
</reference>
<comment type="subcellular location">
    <subcellularLocation>
        <location evidence="1">Membrane</location>
        <topology evidence="1">Multi-pass membrane protein</topology>
    </subcellularLocation>
</comment>
<gene>
    <name evidence="7" type="ORF">CYFA0S_29e01156g</name>
</gene>
<evidence type="ECO:0000256" key="3">
    <source>
        <dbReference type="ARBA" id="ARBA00022989"/>
    </source>
</evidence>
<feature type="transmembrane region" description="Helical" evidence="5">
    <location>
        <begin position="320"/>
        <end position="339"/>
    </location>
</feature>
<organism evidence="7">
    <name type="scientific">Cyberlindnera fabianii</name>
    <name type="common">Yeast</name>
    <name type="synonym">Hansenula fabianii</name>
    <dbReference type="NCBI Taxonomy" id="36022"/>
    <lineage>
        <taxon>Eukaryota</taxon>
        <taxon>Fungi</taxon>
        <taxon>Dikarya</taxon>
        <taxon>Ascomycota</taxon>
        <taxon>Saccharomycotina</taxon>
        <taxon>Saccharomycetes</taxon>
        <taxon>Phaffomycetales</taxon>
        <taxon>Phaffomycetaceae</taxon>
        <taxon>Cyberlindnera</taxon>
    </lineage>
</organism>
<keyword evidence="3 5" id="KW-1133">Transmembrane helix</keyword>
<feature type="transmembrane region" description="Helical" evidence="5">
    <location>
        <begin position="261"/>
        <end position="280"/>
    </location>
</feature>
<protein>
    <submittedName>
        <fullName evidence="7">CYFA0S29e01156g1_1</fullName>
    </submittedName>
</protein>
<evidence type="ECO:0000259" key="6">
    <source>
        <dbReference type="Pfam" id="PF03151"/>
    </source>
</evidence>
<proteinExistence type="predicted"/>
<dbReference type="EMBL" id="LK052914">
    <property type="protein sequence ID" value="CDR47164.1"/>
    <property type="molecule type" value="Genomic_DNA"/>
</dbReference>
<name>A0A061BH01_CYBFA</name>
<dbReference type="PhylomeDB" id="A0A061BH01"/>
<keyword evidence="2 5" id="KW-0812">Transmembrane</keyword>
<feature type="transmembrane region" description="Helical" evidence="5">
    <location>
        <begin position="229"/>
        <end position="249"/>
    </location>
</feature>
<dbReference type="AlphaFoldDB" id="A0A061BH01"/>
<evidence type="ECO:0000256" key="1">
    <source>
        <dbReference type="ARBA" id="ARBA00004141"/>
    </source>
</evidence>
<dbReference type="OrthoDB" id="1588579at2759"/>
<sequence>MITVQVNTPQQQSTSQFEQAALKKLEVQGKWPQFRNVLQQQPPILKPSKSSASLSKQDYEHYFTMEGRNTVSARFKRFLPPIDIKVVTFCLVWYFLSAISSNITKVILKQFPHPTTLTEVQFLISVLFCVGTLGLINNNRWIIEKFPLGAIPSRDKFHSERTTWNLLQPTPKILRTVGPMGMFQFVGHITSHQATSVIPVSLVHSVKALSPLSTVLAYRFIFHTKYPTITYLTLLPLMFGVILTCFSNNRRTSTADSFTFYKGLIYAFISMIIFVSQNIFAKKILTVKPQGLPTRSKPTSFTTKTSCDDDDEEKIDKTTILLYCSLIGFILTLPVYMVSEFYNNSLTLLDIDFTIFSLFLLHGLTHFCQAMLAFHLIGLVSPVNYSIANILKRIVVIGIALLWERESFNANQGIGLLFTMAGLYAYDRWGMVKK</sequence>
<accession>A0A061BH01</accession>
<evidence type="ECO:0000256" key="2">
    <source>
        <dbReference type="ARBA" id="ARBA00022692"/>
    </source>
</evidence>
<feature type="transmembrane region" description="Helical" evidence="5">
    <location>
        <begin position="351"/>
        <end position="374"/>
    </location>
</feature>
<dbReference type="Pfam" id="PF03151">
    <property type="entry name" value="TPT"/>
    <property type="match status" value="1"/>
</dbReference>
<dbReference type="PANTHER" id="PTHR11132">
    <property type="entry name" value="SOLUTE CARRIER FAMILY 35"/>
    <property type="match status" value="1"/>
</dbReference>
<evidence type="ECO:0000256" key="5">
    <source>
        <dbReference type="SAM" id="Phobius"/>
    </source>
</evidence>
<feature type="transmembrane region" description="Helical" evidence="5">
    <location>
        <begin position="120"/>
        <end position="136"/>
    </location>
</feature>
<dbReference type="VEuPathDB" id="FungiDB:BON22_5215"/>
<dbReference type="InterPro" id="IPR004853">
    <property type="entry name" value="Sugar_P_trans_dom"/>
</dbReference>
<feature type="domain" description="Sugar phosphate transporter" evidence="6">
    <location>
        <begin position="85"/>
        <end position="426"/>
    </location>
</feature>
<evidence type="ECO:0000313" key="7">
    <source>
        <dbReference type="EMBL" id="CDR47164.1"/>
    </source>
</evidence>
<feature type="transmembrane region" description="Helical" evidence="5">
    <location>
        <begin position="86"/>
        <end position="108"/>
    </location>
</feature>
<keyword evidence="4 5" id="KW-0472">Membrane</keyword>
<dbReference type="GO" id="GO:0016020">
    <property type="term" value="C:membrane"/>
    <property type="evidence" value="ECO:0007669"/>
    <property type="project" value="UniProtKB-SubCell"/>
</dbReference>
<dbReference type="InterPro" id="IPR050186">
    <property type="entry name" value="TPT_transporter"/>
</dbReference>